<keyword evidence="3" id="KW-0378">Hydrolase</keyword>
<dbReference type="Proteomes" id="UP000217199">
    <property type="component" value="Unassembled WGS sequence"/>
</dbReference>
<sequence length="504" mass="55294">MSSSSSPGQEVDINESQYGPYPGFETAYTDCPSGARVFSYRRDGELARTDSTLPVLVLLHGYPQNSLMYKQFIDEIPRKWRLLIPDLPGYGNSTKPISSDSYAHSKRAWGEDILAVVDTLFPPPQTNRTKHTNIIVLGHDRGARLAYRLALDAPERVCGAVLLDIVPTVYVWDAMRVERGHNETKKSHHWITLAAPRPLPETLIASSAEFYFNYTLTGWAGRDSELHNPKHPSVIESIASFLDPDSDRAHARIAAVCEDYRAGATHDVEHDLAAGINPFLLLAQSPALLPFTGGGSGGFTGTTIAISESSISSSSLPSPSASPPLSPTEATSFSSPTSFTFPLRPTSPPSQPSQPLHHQHHQHQQQYQHRHHHQHNQNHYHNTTNYLQASTPARTPPFGTTPLLVLSSHHLRARFDVDTIWKSLGSRVDTSSSNTPSQPFPSASTSASRGAAQKLFGGIGGSVQSYGVGDERTGHFIVQEAQWEVGGRVRVWLNKLEDSLRGEN</sequence>
<dbReference type="InParanoid" id="A0A286UW68"/>
<evidence type="ECO:0000259" key="2">
    <source>
        <dbReference type="Pfam" id="PF00561"/>
    </source>
</evidence>
<dbReference type="OrthoDB" id="6431331at2759"/>
<dbReference type="Pfam" id="PF00561">
    <property type="entry name" value="Abhydrolase_1"/>
    <property type="match status" value="1"/>
</dbReference>
<feature type="compositionally biased region" description="Basic residues" evidence="1">
    <location>
        <begin position="357"/>
        <end position="378"/>
    </location>
</feature>
<feature type="region of interest" description="Disordered" evidence="1">
    <location>
        <begin position="426"/>
        <end position="449"/>
    </location>
</feature>
<protein>
    <submittedName>
        <fullName evidence="3">Alpha beta hydrolase</fullName>
    </submittedName>
</protein>
<dbReference type="EMBL" id="NBII01000001">
    <property type="protein sequence ID" value="PAV23837.1"/>
    <property type="molecule type" value="Genomic_DNA"/>
</dbReference>
<feature type="compositionally biased region" description="Polar residues" evidence="1">
    <location>
        <begin position="428"/>
        <end position="448"/>
    </location>
</feature>
<dbReference type="STRING" id="2282107.A0A286UW68"/>
<dbReference type="PANTHER" id="PTHR43798:SF33">
    <property type="entry name" value="HYDROLASE, PUTATIVE (AFU_ORTHOLOGUE AFUA_2G14860)-RELATED"/>
    <property type="match status" value="1"/>
</dbReference>
<proteinExistence type="predicted"/>
<reference evidence="3 4" key="1">
    <citation type="journal article" date="2017" name="Mol. Ecol.">
        <title>Comparative and population genomic landscape of Phellinus noxius: A hypervariable fungus causing root rot in trees.</title>
        <authorList>
            <person name="Chung C.L."/>
            <person name="Lee T.J."/>
            <person name="Akiba M."/>
            <person name="Lee H.H."/>
            <person name="Kuo T.H."/>
            <person name="Liu D."/>
            <person name="Ke H.M."/>
            <person name="Yokoi T."/>
            <person name="Roa M.B."/>
            <person name="Lu M.J."/>
            <person name="Chang Y.Y."/>
            <person name="Ann P.J."/>
            <person name="Tsai J.N."/>
            <person name="Chen C.Y."/>
            <person name="Tzean S.S."/>
            <person name="Ota Y."/>
            <person name="Hattori T."/>
            <person name="Sahashi N."/>
            <person name="Liou R.F."/>
            <person name="Kikuchi T."/>
            <person name="Tsai I.J."/>
        </authorList>
    </citation>
    <scope>NUCLEOTIDE SEQUENCE [LARGE SCALE GENOMIC DNA]</scope>
    <source>
        <strain evidence="3 4">FFPRI411160</strain>
    </source>
</reference>
<dbReference type="GO" id="GO:0016020">
    <property type="term" value="C:membrane"/>
    <property type="evidence" value="ECO:0007669"/>
    <property type="project" value="TreeGrafter"/>
</dbReference>
<evidence type="ECO:0000313" key="4">
    <source>
        <dbReference type="Proteomes" id="UP000217199"/>
    </source>
</evidence>
<accession>A0A286UW68</accession>
<evidence type="ECO:0000313" key="3">
    <source>
        <dbReference type="EMBL" id="PAV23837.1"/>
    </source>
</evidence>
<feature type="compositionally biased region" description="Low complexity" evidence="1">
    <location>
        <begin position="327"/>
        <end position="344"/>
    </location>
</feature>
<gene>
    <name evidence="3" type="ORF">PNOK_0090500</name>
</gene>
<feature type="region of interest" description="Disordered" evidence="1">
    <location>
        <begin position="311"/>
        <end position="378"/>
    </location>
</feature>
<dbReference type="GO" id="GO:0016787">
    <property type="term" value="F:hydrolase activity"/>
    <property type="evidence" value="ECO:0007669"/>
    <property type="project" value="UniProtKB-KW"/>
</dbReference>
<dbReference type="SUPFAM" id="SSF53474">
    <property type="entry name" value="alpha/beta-Hydrolases"/>
    <property type="match status" value="1"/>
</dbReference>
<dbReference type="InterPro" id="IPR000073">
    <property type="entry name" value="AB_hydrolase_1"/>
</dbReference>
<organism evidence="3 4">
    <name type="scientific">Pyrrhoderma noxium</name>
    <dbReference type="NCBI Taxonomy" id="2282107"/>
    <lineage>
        <taxon>Eukaryota</taxon>
        <taxon>Fungi</taxon>
        <taxon>Dikarya</taxon>
        <taxon>Basidiomycota</taxon>
        <taxon>Agaricomycotina</taxon>
        <taxon>Agaricomycetes</taxon>
        <taxon>Hymenochaetales</taxon>
        <taxon>Hymenochaetaceae</taxon>
        <taxon>Pyrrhoderma</taxon>
    </lineage>
</organism>
<dbReference type="AlphaFoldDB" id="A0A286UW68"/>
<feature type="domain" description="AB hydrolase-1" evidence="2">
    <location>
        <begin position="54"/>
        <end position="176"/>
    </location>
</feature>
<dbReference type="InterPro" id="IPR029058">
    <property type="entry name" value="AB_hydrolase_fold"/>
</dbReference>
<name>A0A286UW68_9AGAM</name>
<dbReference type="InterPro" id="IPR050266">
    <property type="entry name" value="AB_hydrolase_sf"/>
</dbReference>
<dbReference type="PANTHER" id="PTHR43798">
    <property type="entry name" value="MONOACYLGLYCEROL LIPASE"/>
    <property type="match status" value="1"/>
</dbReference>
<evidence type="ECO:0000256" key="1">
    <source>
        <dbReference type="SAM" id="MobiDB-lite"/>
    </source>
</evidence>
<dbReference type="Gene3D" id="3.40.50.1820">
    <property type="entry name" value="alpha/beta hydrolase"/>
    <property type="match status" value="1"/>
</dbReference>
<keyword evidence="4" id="KW-1185">Reference proteome</keyword>
<comment type="caution">
    <text evidence="3">The sequence shown here is derived from an EMBL/GenBank/DDBJ whole genome shotgun (WGS) entry which is preliminary data.</text>
</comment>